<dbReference type="GO" id="GO:0004197">
    <property type="term" value="F:cysteine-type endopeptidase activity"/>
    <property type="evidence" value="ECO:0007669"/>
    <property type="project" value="TreeGrafter"/>
</dbReference>
<dbReference type="Ensembl" id="ENSEBUT00000004514.1">
    <property type="protein sequence ID" value="ENSEBUP00000004098.1"/>
    <property type="gene ID" value="ENSEBUG00000002908.1"/>
</dbReference>
<dbReference type="GO" id="GO:0015031">
    <property type="term" value="P:protein transport"/>
    <property type="evidence" value="ECO:0007669"/>
    <property type="project" value="UniProtKB-KW"/>
</dbReference>
<evidence type="ECO:0000256" key="5">
    <source>
        <dbReference type="ARBA" id="ARBA00022670"/>
    </source>
</evidence>
<evidence type="ECO:0000256" key="7">
    <source>
        <dbReference type="ARBA" id="ARBA00022807"/>
    </source>
</evidence>
<dbReference type="InterPro" id="IPR046792">
    <property type="entry name" value="Peptidase_C54_cat"/>
</dbReference>
<comment type="catalytic activity">
    <reaction evidence="10">
        <text>[protein]-C-terminal L-amino acid-glycyl-phosphatidylethanolamide + H2O = [protein]-C-terminal L-amino acid-glycine + a 1,2-diacyl-sn-glycero-3-phosphoethanolamine</text>
        <dbReference type="Rhea" id="RHEA:67548"/>
        <dbReference type="Rhea" id="RHEA-COMP:17323"/>
        <dbReference type="Rhea" id="RHEA-COMP:17324"/>
        <dbReference type="ChEBI" id="CHEBI:15377"/>
        <dbReference type="ChEBI" id="CHEBI:64612"/>
        <dbReference type="ChEBI" id="CHEBI:172940"/>
        <dbReference type="ChEBI" id="CHEBI:172941"/>
    </reaction>
    <physiologicalReaction direction="left-to-right" evidence="10">
        <dbReference type="Rhea" id="RHEA:67549"/>
    </physiologicalReaction>
</comment>
<proteinExistence type="inferred from homology"/>
<evidence type="ECO:0000313" key="14">
    <source>
        <dbReference type="Proteomes" id="UP000694388"/>
    </source>
</evidence>
<evidence type="ECO:0000256" key="11">
    <source>
        <dbReference type="RuleBase" id="RU363115"/>
    </source>
</evidence>
<dbReference type="GeneTree" id="ENSGT00530000063000"/>
<dbReference type="SUPFAM" id="SSF54001">
    <property type="entry name" value="Cysteine proteinases"/>
    <property type="match status" value="1"/>
</dbReference>
<dbReference type="GO" id="GO:0034727">
    <property type="term" value="P:piecemeal microautophagy of the nucleus"/>
    <property type="evidence" value="ECO:0007669"/>
    <property type="project" value="TreeGrafter"/>
</dbReference>
<keyword evidence="4 11" id="KW-0963">Cytoplasm</keyword>
<evidence type="ECO:0000256" key="10">
    <source>
        <dbReference type="ARBA" id="ARBA00029362"/>
    </source>
</evidence>
<evidence type="ECO:0000256" key="9">
    <source>
        <dbReference type="ARBA" id="ARBA00023006"/>
    </source>
</evidence>
<dbReference type="PANTHER" id="PTHR22624">
    <property type="entry name" value="CYSTEINE PROTEASE ATG4"/>
    <property type="match status" value="1"/>
</dbReference>
<evidence type="ECO:0000256" key="1">
    <source>
        <dbReference type="ARBA" id="ARBA00004496"/>
    </source>
</evidence>
<dbReference type="EC" id="3.4.22.-" evidence="11"/>
<dbReference type="GO" id="GO:0019786">
    <property type="term" value="F:protein-phosphatidylethanolamide deconjugating activity"/>
    <property type="evidence" value="ECO:0007669"/>
    <property type="project" value="InterPro"/>
</dbReference>
<dbReference type="GO" id="GO:0000423">
    <property type="term" value="P:mitophagy"/>
    <property type="evidence" value="ECO:0007669"/>
    <property type="project" value="TreeGrafter"/>
</dbReference>
<feature type="domain" description="Peptidase C54 catalytic" evidence="12">
    <location>
        <begin position="187"/>
        <end position="520"/>
    </location>
</feature>
<evidence type="ECO:0000256" key="4">
    <source>
        <dbReference type="ARBA" id="ARBA00022490"/>
    </source>
</evidence>
<keyword evidence="7" id="KW-0788">Thiol protease</keyword>
<name>A0A8C4NK18_EPTBU</name>
<organism evidence="13 14">
    <name type="scientific">Eptatretus burgeri</name>
    <name type="common">Inshore hagfish</name>
    <dbReference type="NCBI Taxonomy" id="7764"/>
    <lineage>
        <taxon>Eukaryota</taxon>
        <taxon>Metazoa</taxon>
        <taxon>Chordata</taxon>
        <taxon>Craniata</taxon>
        <taxon>Vertebrata</taxon>
        <taxon>Cyclostomata</taxon>
        <taxon>Myxini</taxon>
        <taxon>Myxiniformes</taxon>
        <taxon>Myxinidae</taxon>
        <taxon>Eptatretinae</taxon>
        <taxon>Eptatretus</taxon>
    </lineage>
</organism>
<keyword evidence="14" id="KW-1185">Reference proteome</keyword>
<dbReference type="Ensembl" id="ENSEBUT00000004492.1">
    <property type="protein sequence ID" value="ENSEBUP00000004077.1"/>
    <property type="gene ID" value="ENSEBUG00000002908.1"/>
</dbReference>
<accession>A0A8C4NK18</accession>
<evidence type="ECO:0000256" key="8">
    <source>
        <dbReference type="ARBA" id="ARBA00022927"/>
    </source>
</evidence>
<keyword evidence="3" id="KW-0813">Transport</keyword>
<dbReference type="Pfam" id="PF03416">
    <property type="entry name" value="Peptidase_C54"/>
    <property type="match status" value="1"/>
</dbReference>
<evidence type="ECO:0000313" key="13">
    <source>
        <dbReference type="Ensembl" id="ENSEBUP00000004098.1"/>
    </source>
</evidence>
<evidence type="ECO:0000256" key="2">
    <source>
        <dbReference type="ARBA" id="ARBA00010958"/>
    </source>
</evidence>
<comment type="similarity">
    <text evidence="2 11">Belongs to the peptidase C54 family.</text>
</comment>
<dbReference type="GO" id="GO:0035973">
    <property type="term" value="P:aggrephagy"/>
    <property type="evidence" value="ECO:0007669"/>
    <property type="project" value="TreeGrafter"/>
</dbReference>
<keyword evidence="5 11" id="KW-0645">Protease</keyword>
<dbReference type="GO" id="GO:0016485">
    <property type="term" value="P:protein processing"/>
    <property type="evidence" value="ECO:0007669"/>
    <property type="project" value="TreeGrafter"/>
</dbReference>
<dbReference type="InterPro" id="IPR038765">
    <property type="entry name" value="Papain-like_cys_pep_sf"/>
</dbReference>
<comment type="subcellular location">
    <subcellularLocation>
        <location evidence="1 11">Cytoplasm</location>
    </subcellularLocation>
</comment>
<evidence type="ECO:0000256" key="6">
    <source>
        <dbReference type="ARBA" id="ARBA00022801"/>
    </source>
</evidence>
<dbReference type="InterPro" id="IPR005078">
    <property type="entry name" value="Peptidase_C54"/>
</dbReference>
<dbReference type="GO" id="GO:0000045">
    <property type="term" value="P:autophagosome assembly"/>
    <property type="evidence" value="ECO:0007669"/>
    <property type="project" value="TreeGrafter"/>
</dbReference>
<keyword evidence="6 11" id="KW-0378">Hydrolase</keyword>
<keyword evidence="9 11" id="KW-0072">Autophagy</keyword>
<dbReference type="AlphaFoldDB" id="A0A8C4NK18"/>
<protein>
    <recommendedName>
        <fullName evidence="11">Cysteine protease</fullName>
        <ecNumber evidence="11">3.4.22.-</ecNumber>
    </recommendedName>
</protein>
<dbReference type="Proteomes" id="UP000694388">
    <property type="component" value="Unplaced"/>
</dbReference>
<reference evidence="13" key="1">
    <citation type="submission" date="2025-05" db="UniProtKB">
        <authorList>
            <consortium name="Ensembl"/>
        </authorList>
    </citation>
    <scope>IDENTIFICATION</scope>
</reference>
<evidence type="ECO:0000256" key="3">
    <source>
        <dbReference type="ARBA" id="ARBA00022448"/>
    </source>
</evidence>
<evidence type="ECO:0000259" key="12">
    <source>
        <dbReference type="Pfam" id="PF03416"/>
    </source>
</evidence>
<dbReference type="PANTHER" id="PTHR22624:SF52">
    <property type="entry name" value="CYSTEINE PROTEASE"/>
    <property type="match status" value="1"/>
</dbReference>
<keyword evidence="8 11" id="KW-0653">Protein transport</keyword>
<dbReference type="GO" id="GO:0005737">
    <property type="term" value="C:cytoplasm"/>
    <property type="evidence" value="ECO:0007669"/>
    <property type="project" value="UniProtKB-SubCell"/>
</dbReference>
<comment type="function">
    <text evidence="11">Cysteine protease that plays a key role in autophagy by mediating both proteolytic activation and delipidation of ATG8 family proteins.</text>
</comment>
<sequence length="593" mass="66208">MEDRQEQTNHVGYALILQHHWFVRVLGYLGEQSCAESRQGIRISCWTSYVVRCAMDHSLSFPCVRCRANRWVVQSNHTGAVPVPVASDCNGYFGPGVSKTEDPEVDEVDKLKAKLMSSWNNLKHGWIVKTKTNFSRHSPIVLLGRLYNTYSVGDSSSLRQSGECQLSDSRTPGGSRIAPDSRSLFVAFRQDFVSRIWITYRREFPQLEGSSLTTDCGWGCMLRSGQMLMAQALLQHFLSRDWRSEESARLLTQNTEARHGDTADNNFVFVGEGSYSNEMPEFSQISIDDLTMRKESSSEVAKHRHILALFADQPGAPLGIHQLVTLGRSSGKKAGDWYGPAIVAHIFRKALECTNELTLQDLTLYVAQDCTVYKKDVMELCGGLRDGASRSRSTPSGSCYVSHGFPWRAVIILVPVRLGGETFNPVYIPYIKKILGLESCIGIIGGKPKHSLYFVGFQDDHIIYLDPHCCQPFVETSQKDFSVESYHCCSPRKTAFSKLDPSCTLGFYCKTRDDFFLFCQEIQKVLGSDGATGSQQHEAYSIFTLLDGKGSDLPDITPFGEEIADAPSTAREAKSRGKKRVVHISSSDDFVLL</sequence>